<reference evidence="2" key="1">
    <citation type="submission" date="2020-05" db="UniProtKB">
        <authorList>
            <consortium name="EnsemblMetazoa"/>
        </authorList>
    </citation>
    <scope>IDENTIFICATION</scope>
    <source>
        <strain evidence="2">USDA</strain>
    </source>
</reference>
<dbReference type="EnsemblMetazoa" id="SCAU010240-RA">
    <property type="protein sequence ID" value="SCAU010240-PA"/>
    <property type="gene ID" value="SCAU010240"/>
</dbReference>
<dbReference type="KEGG" id="scac:106088690"/>
<proteinExistence type="predicted"/>
<accession>A0A1I8PQM4</accession>
<keyword evidence="1" id="KW-0732">Signal</keyword>
<dbReference type="AlphaFoldDB" id="A0A1I8PQM4"/>
<feature type="chain" id="PRO_5009327184" evidence="1">
    <location>
        <begin position="18"/>
        <end position="172"/>
    </location>
</feature>
<keyword evidence="3" id="KW-1185">Reference proteome</keyword>
<name>A0A1I8PQM4_STOCA</name>
<organism evidence="2 3">
    <name type="scientific">Stomoxys calcitrans</name>
    <name type="common">Stable fly</name>
    <name type="synonym">Conops calcitrans</name>
    <dbReference type="NCBI Taxonomy" id="35570"/>
    <lineage>
        <taxon>Eukaryota</taxon>
        <taxon>Metazoa</taxon>
        <taxon>Ecdysozoa</taxon>
        <taxon>Arthropoda</taxon>
        <taxon>Hexapoda</taxon>
        <taxon>Insecta</taxon>
        <taxon>Pterygota</taxon>
        <taxon>Neoptera</taxon>
        <taxon>Endopterygota</taxon>
        <taxon>Diptera</taxon>
        <taxon>Brachycera</taxon>
        <taxon>Muscomorpha</taxon>
        <taxon>Muscoidea</taxon>
        <taxon>Muscidae</taxon>
        <taxon>Stomoxys</taxon>
    </lineage>
</organism>
<feature type="signal peptide" evidence="1">
    <location>
        <begin position="1"/>
        <end position="17"/>
    </location>
</feature>
<dbReference type="Proteomes" id="UP000095300">
    <property type="component" value="Unassembled WGS sequence"/>
</dbReference>
<evidence type="ECO:0000256" key="1">
    <source>
        <dbReference type="SAM" id="SignalP"/>
    </source>
</evidence>
<dbReference type="VEuPathDB" id="VectorBase:SCAU010240"/>
<evidence type="ECO:0000313" key="2">
    <source>
        <dbReference type="EnsemblMetazoa" id="SCAU010240-PA"/>
    </source>
</evidence>
<evidence type="ECO:0000313" key="3">
    <source>
        <dbReference type="Proteomes" id="UP000095300"/>
    </source>
</evidence>
<gene>
    <name evidence="2" type="primary">106088690</name>
</gene>
<sequence>MKLICIFALVLIASVQANQNRCRPVCRAKQHSRAICATDGQQKICHRMSQCKMEEENCHRRSANKPLLSNVADTRCRNIRAPNKRGACAKPVRSPRSTPIDCSSLRCTNPSKELKCYRCSHDLCQRLTPCQLQRINCERGRSNRLTLANSFQCAGMKRGQSLQKCKPIRRRG</sequence>
<protein>
    <submittedName>
        <fullName evidence="2">Uncharacterized protein</fullName>
    </submittedName>
</protein>
<dbReference type="OrthoDB" id="7968486at2759"/>